<dbReference type="AlphaFoldDB" id="A0A9N9QPT3"/>
<evidence type="ECO:0000313" key="2">
    <source>
        <dbReference type="Proteomes" id="UP001152799"/>
    </source>
</evidence>
<sequence length="49" mass="5746">MKITTRTTNECIIDYIPVITSNTIKEEITEKYPEEVQDVEVFDKGIIKR</sequence>
<organism evidence="1 2">
    <name type="scientific">Ceutorhynchus assimilis</name>
    <name type="common">cabbage seed weevil</name>
    <dbReference type="NCBI Taxonomy" id="467358"/>
    <lineage>
        <taxon>Eukaryota</taxon>
        <taxon>Metazoa</taxon>
        <taxon>Ecdysozoa</taxon>
        <taxon>Arthropoda</taxon>
        <taxon>Hexapoda</taxon>
        <taxon>Insecta</taxon>
        <taxon>Pterygota</taxon>
        <taxon>Neoptera</taxon>
        <taxon>Endopterygota</taxon>
        <taxon>Coleoptera</taxon>
        <taxon>Polyphaga</taxon>
        <taxon>Cucujiformia</taxon>
        <taxon>Curculionidae</taxon>
        <taxon>Ceutorhynchinae</taxon>
        <taxon>Ceutorhynchus</taxon>
    </lineage>
</organism>
<gene>
    <name evidence="1" type="ORF">CEUTPL_LOCUS7691</name>
</gene>
<dbReference type="EMBL" id="OU892280">
    <property type="protein sequence ID" value="CAG9767123.1"/>
    <property type="molecule type" value="Genomic_DNA"/>
</dbReference>
<protein>
    <submittedName>
        <fullName evidence="1">Uncharacterized protein</fullName>
    </submittedName>
</protein>
<evidence type="ECO:0000313" key="1">
    <source>
        <dbReference type="EMBL" id="CAG9767123.1"/>
    </source>
</evidence>
<proteinExistence type="predicted"/>
<keyword evidence="2" id="KW-1185">Reference proteome</keyword>
<name>A0A9N9QPT3_9CUCU</name>
<accession>A0A9N9QPT3</accession>
<reference evidence="1" key="1">
    <citation type="submission" date="2022-01" db="EMBL/GenBank/DDBJ databases">
        <authorList>
            <person name="King R."/>
        </authorList>
    </citation>
    <scope>NUCLEOTIDE SEQUENCE</scope>
</reference>
<dbReference type="Proteomes" id="UP001152799">
    <property type="component" value="Chromosome 4"/>
</dbReference>